<accession>A0A9Q9JF44</accession>
<sequence length="236" mass="26796">MTKWTFEKTVVAQGIAAQNNSGRIPAIDIQQGPGLLKRHQRKLYKSAINFSAPIEKDDCGRYNPLGGSVAVWYASDSALTAAAEAYGRLFHLKGTISYPESVLSQHYMCSVDVARTVKVIDVVALCELLHIPLDSLENEDYTFPQWLMEHLYTHFGRDYDGIAYTSRHKRYKRCYAFWERPGSTPAFTDTPQGMWPYASYVETDEGMFPKGWHKGTMSGEEMFEELLGFEITPEPM</sequence>
<evidence type="ECO:0000313" key="3">
    <source>
        <dbReference type="Proteomes" id="UP001064206"/>
    </source>
</evidence>
<dbReference type="RefSeq" id="WP_032445253.1">
    <property type="nucleotide sequence ID" value="NZ_CP104450.1"/>
</dbReference>
<protein>
    <submittedName>
        <fullName evidence="2">RES family NAD+ phosphorylase</fullName>
    </submittedName>
</protein>
<proteinExistence type="predicted"/>
<dbReference type="InterPro" id="IPR014914">
    <property type="entry name" value="RES_dom"/>
</dbReference>
<organism evidence="2 3">
    <name type="scientific">Raoultella ornithinolytica</name>
    <name type="common">Klebsiella ornithinolytica</name>
    <dbReference type="NCBI Taxonomy" id="54291"/>
    <lineage>
        <taxon>Bacteria</taxon>
        <taxon>Pseudomonadati</taxon>
        <taxon>Pseudomonadota</taxon>
        <taxon>Gammaproteobacteria</taxon>
        <taxon>Enterobacterales</taxon>
        <taxon>Enterobacteriaceae</taxon>
        <taxon>Klebsiella/Raoultella group</taxon>
        <taxon>Raoultella</taxon>
    </lineage>
</organism>
<gene>
    <name evidence="2" type="ORF">N2J37_05940</name>
</gene>
<evidence type="ECO:0000259" key="1">
    <source>
        <dbReference type="Pfam" id="PF08808"/>
    </source>
</evidence>
<feature type="domain" description="RES" evidence="1">
    <location>
        <begin position="39"/>
        <end position="179"/>
    </location>
</feature>
<dbReference type="Proteomes" id="UP001064206">
    <property type="component" value="Chromosome"/>
</dbReference>
<evidence type="ECO:0000313" key="2">
    <source>
        <dbReference type="EMBL" id="UXE39304.1"/>
    </source>
</evidence>
<dbReference type="EMBL" id="CP104450">
    <property type="protein sequence ID" value="UXE39304.1"/>
    <property type="molecule type" value="Genomic_DNA"/>
</dbReference>
<dbReference type="AlphaFoldDB" id="A0A9Q9JF44"/>
<dbReference type="Pfam" id="PF08808">
    <property type="entry name" value="RES"/>
    <property type="match status" value="1"/>
</dbReference>
<name>A0A9Q9JF44_RAOOR</name>
<reference evidence="2" key="1">
    <citation type="submission" date="2022-09" db="EMBL/GenBank/DDBJ databases">
        <title>Multidrug resistance Raoultella ornithinolytica Strain MQB_Silv_108.</title>
        <authorList>
            <person name="Quintela-Baluja M."/>
        </authorList>
    </citation>
    <scope>NUCLEOTIDE SEQUENCE</scope>
    <source>
        <strain evidence="2">MQB_Silv_108</strain>
    </source>
</reference>